<dbReference type="EMBL" id="QNGE01008134">
    <property type="protein sequence ID" value="KAA3670837.1"/>
    <property type="molecule type" value="Genomic_DNA"/>
</dbReference>
<evidence type="ECO:0000313" key="4">
    <source>
        <dbReference type="Proteomes" id="UP000324629"/>
    </source>
</evidence>
<gene>
    <name evidence="3" type="ORF">DEA37_0002572</name>
</gene>
<dbReference type="GO" id="GO:0019211">
    <property type="term" value="F:phosphatase activator activity"/>
    <property type="evidence" value="ECO:0007669"/>
    <property type="project" value="InterPro"/>
</dbReference>
<dbReference type="InterPro" id="IPR004327">
    <property type="entry name" value="Phstyr_phstse_ac"/>
</dbReference>
<accession>A0A5J4N5V5</accession>
<reference evidence="3 4" key="1">
    <citation type="journal article" date="2019" name="Gigascience">
        <title>Whole-genome sequence of the oriental lung fluke Paragonimus westermani.</title>
        <authorList>
            <person name="Oey H."/>
            <person name="Zakrzewski M."/>
            <person name="Narain K."/>
            <person name="Devi K.R."/>
            <person name="Agatsuma T."/>
            <person name="Nawaratna S."/>
            <person name="Gobert G.N."/>
            <person name="Jones M.K."/>
            <person name="Ragan M.A."/>
            <person name="McManus D.P."/>
            <person name="Krause L."/>
        </authorList>
    </citation>
    <scope>NUCLEOTIDE SEQUENCE [LARGE SCALE GENOMIC DNA]</scope>
    <source>
        <strain evidence="3 4">IND2009</strain>
    </source>
</reference>
<feature type="non-terminal residue" evidence="3">
    <location>
        <position position="70"/>
    </location>
</feature>
<comment type="caution">
    <text evidence="3">The sequence shown here is derived from an EMBL/GenBank/DDBJ whole genome shotgun (WGS) entry which is preliminary data.</text>
</comment>
<evidence type="ECO:0000256" key="1">
    <source>
        <dbReference type="ARBA" id="ARBA00044786"/>
    </source>
</evidence>
<evidence type="ECO:0000256" key="2">
    <source>
        <dbReference type="ARBA" id="ARBA00044820"/>
    </source>
</evidence>
<proteinExistence type="predicted"/>
<evidence type="ECO:0000313" key="3">
    <source>
        <dbReference type="EMBL" id="KAA3670837.1"/>
    </source>
</evidence>
<dbReference type="AlphaFoldDB" id="A0A5J4N5V5"/>
<keyword evidence="4" id="KW-1185">Reference proteome</keyword>
<protein>
    <recommendedName>
        <fullName evidence="1">Serine/threonine-protein phosphatase 2A activator</fullName>
    </recommendedName>
    <alternativeName>
        <fullName evidence="2">Phosphotyrosyl phosphatase activator</fullName>
    </alternativeName>
</protein>
<name>A0A5J4N5V5_9TREM</name>
<organism evidence="3 4">
    <name type="scientific">Paragonimus westermani</name>
    <dbReference type="NCBI Taxonomy" id="34504"/>
    <lineage>
        <taxon>Eukaryota</taxon>
        <taxon>Metazoa</taxon>
        <taxon>Spiralia</taxon>
        <taxon>Lophotrochozoa</taxon>
        <taxon>Platyhelminthes</taxon>
        <taxon>Trematoda</taxon>
        <taxon>Digenea</taxon>
        <taxon>Plagiorchiida</taxon>
        <taxon>Troglotremata</taxon>
        <taxon>Troglotrematidae</taxon>
        <taxon>Paragonimus</taxon>
    </lineage>
</organism>
<dbReference type="InterPro" id="IPR037218">
    <property type="entry name" value="PTPA_sf"/>
</dbReference>
<sequence length="70" mass="7994">MTMVLTKRINSPQDLAFWTVSAAYHDVDHFIQSVGQQLTCKPIRKEMSVSQAINSIVELLEELLKKIDSF</sequence>
<dbReference type="Proteomes" id="UP000324629">
    <property type="component" value="Unassembled WGS sequence"/>
</dbReference>
<dbReference type="SUPFAM" id="SSF140984">
    <property type="entry name" value="PTPA-like"/>
    <property type="match status" value="1"/>
</dbReference>
<dbReference type="Pfam" id="PF03095">
    <property type="entry name" value="PTPA"/>
    <property type="match status" value="1"/>
</dbReference>